<evidence type="ECO:0000256" key="3">
    <source>
        <dbReference type="ARBA" id="ARBA00022833"/>
    </source>
</evidence>
<evidence type="ECO:0000256" key="1">
    <source>
        <dbReference type="ARBA" id="ARBA00022723"/>
    </source>
</evidence>
<dbReference type="AlphaFoldDB" id="A0A448YHN3"/>
<dbReference type="OrthoDB" id="27975at2759"/>
<dbReference type="GO" id="GO:0061665">
    <property type="term" value="F:SUMO ligase activity"/>
    <property type="evidence" value="ECO:0007669"/>
    <property type="project" value="TreeGrafter"/>
</dbReference>
<dbReference type="PROSITE" id="PS51044">
    <property type="entry name" value="ZF_SP_RING"/>
    <property type="match status" value="1"/>
</dbReference>
<proteinExistence type="predicted"/>
<reference evidence="7 8" key="1">
    <citation type="submission" date="2018-12" db="EMBL/GenBank/DDBJ databases">
        <authorList>
            <person name="Tiukova I."/>
            <person name="Dainat J."/>
        </authorList>
    </citation>
    <scope>NUCLEOTIDE SEQUENCE [LARGE SCALE GENOMIC DNA]</scope>
</reference>
<dbReference type="GO" id="GO:0016925">
    <property type="term" value="P:protein sumoylation"/>
    <property type="evidence" value="ECO:0007669"/>
    <property type="project" value="TreeGrafter"/>
</dbReference>
<evidence type="ECO:0000259" key="6">
    <source>
        <dbReference type="PROSITE" id="PS51044"/>
    </source>
</evidence>
<name>A0A448YHN3_BRENA</name>
<feature type="compositionally biased region" description="Basic residues" evidence="5">
    <location>
        <begin position="346"/>
        <end position="361"/>
    </location>
</feature>
<feature type="domain" description="SP-RING-type" evidence="6">
    <location>
        <begin position="389"/>
        <end position="481"/>
    </location>
</feature>
<evidence type="ECO:0000256" key="2">
    <source>
        <dbReference type="ARBA" id="ARBA00022771"/>
    </source>
</evidence>
<evidence type="ECO:0000313" key="8">
    <source>
        <dbReference type="Proteomes" id="UP000290900"/>
    </source>
</evidence>
<dbReference type="PANTHER" id="PTHR10782">
    <property type="entry name" value="ZINC FINGER MIZ DOMAIN-CONTAINING PROTEIN"/>
    <property type="match status" value="1"/>
</dbReference>
<protein>
    <submittedName>
        <fullName evidence="7">DEKNAAC101376</fullName>
    </submittedName>
</protein>
<dbReference type="Proteomes" id="UP000290900">
    <property type="component" value="Unassembled WGS sequence"/>
</dbReference>
<dbReference type="EMBL" id="CAACVR010000004">
    <property type="protein sequence ID" value="VEU20452.1"/>
    <property type="molecule type" value="Genomic_DNA"/>
</dbReference>
<dbReference type="InParanoid" id="A0A448YHN3"/>
<keyword evidence="2 4" id="KW-0863">Zinc-finger</keyword>
<dbReference type="InterPro" id="IPR004181">
    <property type="entry name" value="Znf_MIZ"/>
</dbReference>
<organism evidence="7 8">
    <name type="scientific">Brettanomyces naardenensis</name>
    <name type="common">Yeast</name>
    <dbReference type="NCBI Taxonomy" id="13370"/>
    <lineage>
        <taxon>Eukaryota</taxon>
        <taxon>Fungi</taxon>
        <taxon>Dikarya</taxon>
        <taxon>Ascomycota</taxon>
        <taxon>Saccharomycotina</taxon>
        <taxon>Pichiomycetes</taxon>
        <taxon>Pichiales</taxon>
        <taxon>Pichiaceae</taxon>
        <taxon>Brettanomyces</taxon>
    </lineage>
</organism>
<accession>A0A448YHN3</accession>
<evidence type="ECO:0000313" key="7">
    <source>
        <dbReference type="EMBL" id="VEU20452.1"/>
    </source>
</evidence>
<keyword evidence="8" id="KW-1185">Reference proteome</keyword>
<keyword evidence="3" id="KW-0862">Zinc</keyword>
<keyword evidence="1" id="KW-0479">Metal-binding</keyword>
<dbReference type="STRING" id="13370.A0A448YHN3"/>
<feature type="region of interest" description="Disordered" evidence="5">
    <location>
        <begin position="316"/>
        <end position="362"/>
    </location>
</feature>
<evidence type="ECO:0000256" key="4">
    <source>
        <dbReference type="PROSITE-ProRule" id="PRU00452"/>
    </source>
</evidence>
<dbReference type="PANTHER" id="PTHR10782:SF4">
    <property type="entry name" value="TONALLI, ISOFORM E"/>
    <property type="match status" value="1"/>
</dbReference>
<feature type="region of interest" description="Disordered" evidence="5">
    <location>
        <begin position="240"/>
        <end position="281"/>
    </location>
</feature>
<dbReference type="Gene3D" id="3.30.40.10">
    <property type="entry name" value="Zinc/RING finger domain, C3HC4 (zinc finger)"/>
    <property type="match status" value="1"/>
</dbReference>
<dbReference type="GO" id="GO:0000785">
    <property type="term" value="C:chromatin"/>
    <property type="evidence" value="ECO:0007669"/>
    <property type="project" value="TreeGrafter"/>
</dbReference>
<sequence length="782" mass="86467">MQPSRSTNNSTQSGRKSTGITLRIPKRPLVTVNRECDSVLNPKLQITIHLGSLDKNIIDLNGGLPEQAANVGSPDTSADMFSDSLDASQLDLIIRQSHEAPATGPARTEVELSRGRPTISKATDKGKFEVTLCMPRLKSLFNKNSDNNIYSDNEPTSGTSRFLSERFAKTLIVGVNLLLENTKLPKGEKRTLQRLHKCLGEQVPTMPDEKLFLFVNKLQHYLVQLRKVIREVGRGGNTSRPMLGNAVCEQSKEPSESARSVQPLQPSPAMFYPSPENTEQTQNLHFLEHTPELAIEVQQHAPVQITPTLFGPSVGPLLTQTPSKTPAKGLVASMQSPASNPLKSPTKPKKAKRKPRKRTKPKLPYARYHFPIPVDDSTTFSSLADNGDEDDDLVEESTVMSLLDPISGSRLVTPLRTRFCSHLECFDMSSFLAMHGLRAFKVGIRRERPLASGKPNVAAIFRDTKRRPLNPNMHNKRTLEFDYKSKYRANREKGSYNNNLEFFCCPICRLEFSIKIPGDLYVVGDLVDLLFNLEQTCNADADRIAVSKDGDWHPIKEEPEVIKEKDGEVVEIDLDEESEEGDSQPIVKQEAVAEGRANIDEEADGAGVEVVSSDFDDSWNEEFRELDEILDSSVGPDSSSVPSAGPVSAPPVMLVPAAVASALSRASHELNASVGIPPLPPPPESHPGIAEMLSQEKRQRFLEHAYMSQPEYPSAETVAAELRSQLVANNRNGFGVFRGAGQQPNKEFRRYISYTAPASDRQRSQPVFFTGNGVEEDPFVID</sequence>
<evidence type="ECO:0000256" key="5">
    <source>
        <dbReference type="SAM" id="MobiDB-lite"/>
    </source>
</evidence>
<dbReference type="GO" id="GO:0008270">
    <property type="term" value="F:zinc ion binding"/>
    <property type="evidence" value="ECO:0007669"/>
    <property type="project" value="UniProtKB-KW"/>
</dbReference>
<gene>
    <name evidence="7" type="ORF">BRENAR_LOCUS1187</name>
</gene>
<dbReference type="InterPro" id="IPR013083">
    <property type="entry name" value="Znf_RING/FYVE/PHD"/>
</dbReference>